<evidence type="ECO:0000256" key="3">
    <source>
        <dbReference type="SAM" id="MobiDB-lite"/>
    </source>
</evidence>
<feature type="compositionally biased region" description="Basic and acidic residues" evidence="3">
    <location>
        <begin position="1110"/>
        <end position="1124"/>
    </location>
</feature>
<feature type="region of interest" description="Disordered" evidence="3">
    <location>
        <begin position="1062"/>
        <end position="1167"/>
    </location>
</feature>
<keyword evidence="2" id="KW-0325">Glycoprotein</keyword>
<protein>
    <submittedName>
        <fullName evidence="4">Uncharacterized protein</fullName>
    </submittedName>
</protein>
<dbReference type="EMBL" id="KQ420146">
    <property type="protein sequence ID" value="KOF81146.1"/>
    <property type="molecule type" value="Genomic_DNA"/>
</dbReference>
<feature type="compositionally biased region" description="Basic and acidic residues" evidence="3">
    <location>
        <begin position="1063"/>
        <end position="1077"/>
    </location>
</feature>
<dbReference type="OrthoDB" id="6155953at2759"/>
<dbReference type="InterPro" id="IPR026664">
    <property type="entry name" value="Stereocilin-rel"/>
</dbReference>
<dbReference type="PANTHER" id="PTHR23412:SF17">
    <property type="entry name" value="OTOANCORIN"/>
    <property type="match status" value="1"/>
</dbReference>
<dbReference type="STRING" id="37653.A0A0L8GVT4"/>
<dbReference type="PANTHER" id="PTHR23412">
    <property type="entry name" value="STEREOCILIN RELATED"/>
    <property type="match status" value="1"/>
</dbReference>
<evidence type="ECO:0000256" key="2">
    <source>
        <dbReference type="ARBA" id="ARBA00023180"/>
    </source>
</evidence>
<proteinExistence type="predicted"/>
<keyword evidence="1" id="KW-0732">Signal</keyword>
<gene>
    <name evidence="4" type="ORF">OCBIM_22026946mg</name>
</gene>
<dbReference type="GO" id="GO:0009986">
    <property type="term" value="C:cell surface"/>
    <property type="evidence" value="ECO:0007669"/>
    <property type="project" value="TreeGrafter"/>
</dbReference>
<name>A0A0L8GVT4_OCTBM</name>
<sequence>MNKRGTRKPKKDSKKKSKWELLKNFLSDDDVTALPDLSFFNEVPFQRLLKIPSKKLCSLLPNLPALNLTNVKKIIIYKKCQEDLRKIASTVPKRLGKLLSLLKTKDIITLKNDQLQNLAVAMCQFESLVNTKMERLLAKMVLPVREFKREENQTKFIKEASCLLKYIKPSVLRQIKLSGENKKFFCKMIGASHLNKLPEGEARNLTKYCMKEVLRNKMELSELGNLLNYVILSDIRNVTESRLLSWASVLQHFLDDDEEIQYTGRKLNKIYKDRLSDMTAEDLEKVGVLVGSWDSKDRRKIPSDSWAQSLQSFVSTCQKMEIENNNNFKFCYKIIPFVLKTRDQTQFRSNDAFSRIKRETRTQKPAPLTCRNITEIKSLVKTLTVEQIMSISKEEFVKCIQVFGKVTNYTSEQLQSLMALVNMTFGPAKNWSAENITELGTLLTGLSLNQIKSMNFSNANIVENLGKFPGFMKHQLTHLFGNWLNTTKLQNILNIKLNDIQLVGNLLCGIGKADLEKLSPQIIMEAIEDIGKLDSCNISEQRMLLDKVLASIHNTNSQWSPELLTGLGPLIRLLNETTLEKLTMSDLQNVSSELIAQIPAIQAAAVKEIIIPQLNSLVNVSEVKMLVTILCETKNVTSLKSLTGAIQNLTQNNLTCTTKERDMFLKKLLNSSSASVTDIFKQIIKNVSSFIVKPPESSLAKFTQDQITNIIDVVMQKIPTMHLDAFFNKWLKDQTIRTKEPTPLDQEMLAFLACGLGFDPERIDEIDGNFIWKALNSEEISFSCTADEQKQWLMKNFKSATDMLQTLAKSNGIEIDSIMGIIKKIDFPNSTSLLYLEKELMEITNFLQTSPELKELMMGVMNATKTYFGNASVLAVASTLCHINITDITKINGNLLREFFAGQYKQCSPSEEKAWFMALLNSTMHKLVEMNDEQLQTLMTNLGQLNVSEMLKEWKLYETISSLPLTNVSATFEKWLKELKLSNVSINTSAKHILLSFLACNLELDANNFHIMPESIKKAVEKFVPGEPCSSEKQRSWLSKNSNLLSRVVTNLVGILKNMTNFEGRDKPDIDDKKDGDSSGNGKNGEDNDDSNDTSDDDGKNNSSNGNVVEEEKMDNKTEVKDGDGDGDDGMQGDQGRNDDNTNDEGNTDKRPNPIISGSGSSKERLTVKDDFPFSDASLRKEADVEFMKKFWNFERSPVSQKETMLLWTATNNAIKLMLKNDRILDTYLAKDKSRVLKLAAKVNKRSAFLNKTEIDEKFLSAVSSVDSESEAQTILAEAMKNIGNKNKKDFIKLVPPGLIKKSGMMVIKEMFNEDTKPELIQLFKPKTETETVTRATKKAEKKKVSLAELGLVDKVMADEPDDSTMNLVLRSSLLAVIPVTQLDKLSEDVLCNKDIAISELKLDQALAMSKKCSSMVKEVLKTDPDKLGILTTKVTKEMLNELDADKTSEVVQEACKYERDLNIDVAKLLFSVLKEKKVNVIKDSDKASCTIKYAINEIKDLDVKSDLEVAKSVCKNLGNSMNEKMSEESGKIFRNLCFELVVDKELSFEEFGNLINFLDVSDIKKLDDEQLLEAAQILSQSVQDKPVFEEISNRLKKIDSLSNPVTLTTDNITLSSIFIAGRDDIDKIPKTNLESASLLLTEAIKTQVLLKKSCITETGDETACSQLDPYLKKVIGALVNKQAKRRRRRRSTTACDCELPSQLGSAAEMINPESLKEMLCNENFLTCMEKLSVVKSWTTNHQAVFAEKAKVALGSPKSTKWSESDLKSVVPAIPGLSVDEIGSLDLNTLDLAFALGNQITWNSDKLKATFDVLYKKLLNSSNSLITSLELQTFRNLLCGMNTNIIQSIKSEEYSTAARELGNIDCFTNEQHKLWVQKAKDVYQDVDKWSDSIIASMGAVISGLSAEDLQKLTSTQITAILPDTIPKIAAESLKNFHPHQFNYLTTSQVQKITAAQSSELNSEQIDIIKEKLKYINSLPEKNNSDGSRSNLNVAVLIFSILLLILY</sequence>
<feature type="compositionally biased region" description="Acidic residues" evidence="3">
    <location>
        <begin position="1087"/>
        <end position="1096"/>
    </location>
</feature>
<evidence type="ECO:0000256" key="1">
    <source>
        <dbReference type="ARBA" id="ARBA00022729"/>
    </source>
</evidence>
<dbReference type="GO" id="GO:0007160">
    <property type="term" value="P:cell-matrix adhesion"/>
    <property type="evidence" value="ECO:0007669"/>
    <property type="project" value="TreeGrafter"/>
</dbReference>
<evidence type="ECO:0000313" key="4">
    <source>
        <dbReference type="EMBL" id="KOF81146.1"/>
    </source>
</evidence>
<organism evidence="4">
    <name type="scientific">Octopus bimaculoides</name>
    <name type="common">California two-spotted octopus</name>
    <dbReference type="NCBI Taxonomy" id="37653"/>
    <lineage>
        <taxon>Eukaryota</taxon>
        <taxon>Metazoa</taxon>
        <taxon>Spiralia</taxon>
        <taxon>Lophotrochozoa</taxon>
        <taxon>Mollusca</taxon>
        <taxon>Cephalopoda</taxon>
        <taxon>Coleoidea</taxon>
        <taxon>Octopodiformes</taxon>
        <taxon>Octopoda</taxon>
        <taxon>Incirrata</taxon>
        <taxon>Octopodidae</taxon>
        <taxon>Octopus</taxon>
    </lineage>
</organism>
<reference evidence="4" key="1">
    <citation type="submission" date="2015-07" db="EMBL/GenBank/DDBJ databases">
        <title>MeaNS - Measles Nucleotide Surveillance Program.</title>
        <authorList>
            <person name="Tran T."/>
            <person name="Druce J."/>
        </authorList>
    </citation>
    <scope>NUCLEOTIDE SEQUENCE</scope>
    <source>
        <strain evidence="4">UCB-OBI-ISO-001</strain>
        <tissue evidence="4">Gonad</tissue>
    </source>
</reference>
<accession>A0A0L8GVT4</accession>